<dbReference type="RefSeq" id="WP_344342582.1">
    <property type="nucleotide sequence ID" value="NZ_BAAAKJ010000333.1"/>
</dbReference>
<reference evidence="2" key="1">
    <citation type="journal article" date="2019" name="Int. J. Syst. Evol. Microbiol.">
        <title>The Global Catalogue of Microorganisms (GCM) 10K type strain sequencing project: providing services to taxonomists for standard genome sequencing and annotation.</title>
        <authorList>
            <consortium name="The Broad Institute Genomics Platform"/>
            <consortium name="The Broad Institute Genome Sequencing Center for Infectious Disease"/>
            <person name="Wu L."/>
            <person name="Ma J."/>
        </authorList>
    </citation>
    <scope>NUCLEOTIDE SEQUENCE [LARGE SCALE GENOMIC DNA]</scope>
    <source>
        <strain evidence="2">JCM 12393</strain>
    </source>
</reference>
<dbReference type="EMBL" id="BAAAKJ010000333">
    <property type="protein sequence ID" value="GAA1408081.1"/>
    <property type="molecule type" value="Genomic_DNA"/>
</dbReference>
<proteinExistence type="predicted"/>
<evidence type="ECO:0000313" key="1">
    <source>
        <dbReference type="EMBL" id="GAA1408081.1"/>
    </source>
</evidence>
<dbReference type="Proteomes" id="UP001499863">
    <property type="component" value="Unassembled WGS sequence"/>
</dbReference>
<name>A0ABP4J7F6_9ACTN</name>
<evidence type="ECO:0000313" key="2">
    <source>
        <dbReference type="Proteomes" id="UP001499863"/>
    </source>
</evidence>
<keyword evidence="2" id="KW-1185">Reference proteome</keyword>
<organism evidence="1 2">
    <name type="scientific">Kitasatospora putterlickiae</name>
    <dbReference type="NCBI Taxonomy" id="221725"/>
    <lineage>
        <taxon>Bacteria</taxon>
        <taxon>Bacillati</taxon>
        <taxon>Actinomycetota</taxon>
        <taxon>Actinomycetes</taxon>
        <taxon>Kitasatosporales</taxon>
        <taxon>Streptomycetaceae</taxon>
        <taxon>Kitasatospora</taxon>
    </lineage>
</organism>
<protein>
    <submittedName>
        <fullName evidence="1">Uncharacterized protein</fullName>
    </submittedName>
</protein>
<sequence length="67" mass="7877">MDDLPESVDRDILDCRIILAVKAVKDASGCTLHEALDVYAQRYEELRRDRPDDFRPSREEYGRNDYT</sequence>
<accession>A0ABP4J7F6</accession>
<comment type="caution">
    <text evidence="1">The sequence shown here is derived from an EMBL/GenBank/DDBJ whole genome shotgun (WGS) entry which is preliminary data.</text>
</comment>
<gene>
    <name evidence="1" type="ORF">GCM10009639_57570</name>
</gene>